<dbReference type="RefSeq" id="WP_089705419.1">
    <property type="nucleotide sequence ID" value="NZ_FNII01000006.1"/>
</dbReference>
<dbReference type="Proteomes" id="UP000199677">
    <property type="component" value="Unassembled WGS sequence"/>
</dbReference>
<accession>A0A1H0CYB2</accession>
<reference evidence="2" key="1">
    <citation type="submission" date="2016-10" db="EMBL/GenBank/DDBJ databases">
        <authorList>
            <person name="Varghese N."/>
            <person name="Submissions S."/>
        </authorList>
    </citation>
    <scope>NUCLEOTIDE SEQUENCE [LARGE SCALE GENOMIC DNA]</scope>
    <source>
        <strain evidence="2">CGMCC 1.6494</strain>
    </source>
</reference>
<dbReference type="AlphaFoldDB" id="A0A1H0CYB2"/>
<evidence type="ECO:0000313" key="1">
    <source>
        <dbReference type="EMBL" id="SDN62786.1"/>
    </source>
</evidence>
<keyword evidence="2" id="KW-1185">Reference proteome</keyword>
<name>A0A1H0CYB2_9GAMM</name>
<dbReference type="STRING" id="416873.SAMN04487951_106241"/>
<organism evidence="1 2">
    <name type="scientific">Vreelandella arcis</name>
    <dbReference type="NCBI Taxonomy" id="416873"/>
    <lineage>
        <taxon>Bacteria</taxon>
        <taxon>Pseudomonadati</taxon>
        <taxon>Pseudomonadota</taxon>
        <taxon>Gammaproteobacteria</taxon>
        <taxon>Oceanospirillales</taxon>
        <taxon>Halomonadaceae</taxon>
        <taxon>Vreelandella</taxon>
    </lineage>
</organism>
<proteinExistence type="predicted"/>
<gene>
    <name evidence="1" type="ORF">SAMN04487951_106241</name>
</gene>
<sequence>MDINEIDDIDELEKAIYLDIAFEKSLSEYFSDQDFHESFTNLEPSMPVNMNDFQKALFYFNHRANIICDITSDQTASLVDLLYVYADLIVEEFYESRDYDKENNPHFKYWKHFCTVEKGKTAVIIRWKKYNGESNYSDAVNKGDLKEFKIPASSFLKCTKTEKKAIMIAEDKFSKIRKINSKMSSLMESIRSIKDITNRKVQIYKDHGSIDETYEIDHLEKYHSEREKTHGKFDRHEFRRSLGL</sequence>
<evidence type="ECO:0000313" key="2">
    <source>
        <dbReference type="Proteomes" id="UP000199677"/>
    </source>
</evidence>
<dbReference type="EMBL" id="FNII01000006">
    <property type="protein sequence ID" value="SDN62786.1"/>
    <property type="molecule type" value="Genomic_DNA"/>
</dbReference>
<dbReference type="OrthoDB" id="10006532at2"/>
<protein>
    <submittedName>
        <fullName evidence="1">Uncharacterized protein</fullName>
    </submittedName>
</protein>